<protein>
    <submittedName>
        <fullName evidence="1">Uncharacterized protein</fullName>
    </submittedName>
</protein>
<dbReference type="Proteomes" id="UP000683925">
    <property type="component" value="Unassembled WGS sequence"/>
</dbReference>
<accession>A0A8S1SJJ9</accession>
<proteinExistence type="predicted"/>
<dbReference type="AlphaFoldDB" id="A0A8S1SJJ9"/>
<gene>
    <name evidence="1" type="ORF">POCTA_138.1.T0120025</name>
</gene>
<evidence type="ECO:0000313" key="2">
    <source>
        <dbReference type="Proteomes" id="UP000683925"/>
    </source>
</evidence>
<evidence type="ECO:0000313" key="1">
    <source>
        <dbReference type="EMBL" id="CAD8140673.1"/>
    </source>
</evidence>
<reference evidence="1" key="1">
    <citation type="submission" date="2021-01" db="EMBL/GenBank/DDBJ databases">
        <authorList>
            <consortium name="Genoscope - CEA"/>
            <person name="William W."/>
        </authorList>
    </citation>
    <scope>NUCLEOTIDE SEQUENCE</scope>
</reference>
<sequence length="81" mass="9544">MLTREKEDYIKITEPYLRQYETGNVFANTQSVSQLCISSFYQEGEVKQKLGTQQEYAVLSELIDELFEHCSKMLQEINQEK</sequence>
<dbReference type="EMBL" id="CAJJDP010000011">
    <property type="protein sequence ID" value="CAD8140673.1"/>
    <property type="molecule type" value="Genomic_DNA"/>
</dbReference>
<name>A0A8S1SJJ9_PAROT</name>
<comment type="caution">
    <text evidence="1">The sequence shown here is derived from an EMBL/GenBank/DDBJ whole genome shotgun (WGS) entry which is preliminary data.</text>
</comment>
<organism evidence="1 2">
    <name type="scientific">Paramecium octaurelia</name>
    <dbReference type="NCBI Taxonomy" id="43137"/>
    <lineage>
        <taxon>Eukaryota</taxon>
        <taxon>Sar</taxon>
        <taxon>Alveolata</taxon>
        <taxon>Ciliophora</taxon>
        <taxon>Intramacronucleata</taxon>
        <taxon>Oligohymenophorea</taxon>
        <taxon>Peniculida</taxon>
        <taxon>Parameciidae</taxon>
        <taxon>Paramecium</taxon>
    </lineage>
</organism>
<keyword evidence="2" id="KW-1185">Reference proteome</keyword>